<dbReference type="PANTHER" id="PTHR31446:SF29">
    <property type="entry name" value="ACID PHOSPHATASE_VANADIUM-DEPENDENT HALOPEROXIDASE-RELATED PROTEIN"/>
    <property type="match status" value="1"/>
</dbReference>
<dbReference type="InterPro" id="IPR003832">
    <property type="entry name" value="DUF212"/>
</dbReference>
<sequence length="137" mass="14759">MIKAIVDFFSNVYVWAAVISWLVAQTIKIIIGIFKNGKADFKLFGSTGGMPSAHSATISGITFAIGKFVGFSSAPFALSFVMAIIVITDALHLRREVGRHATVLEQMTKKHFDTKSGHSITEVIAGVIIGMFVGLLL</sequence>
<name>A0A7V3RDG8_9BACT</name>
<accession>A0A7V3RDG8</accession>
<keyword evidence="1" id="KW-1133">Transmembrane helix</keyword>
<gene>
    <name evidence="2" type="ORF">ENX73_00320</name>
</gene>
<evidence type="ECO:0000313" key="2">
    <source>
        <dbReference type="EMBL" id="HGE74557.1"/>
    </source>
</evidence>
<feature type="transmembrane region" description="Helical" evidence="1">
    <location>
        <begin position="119"/>
        <end position="136"/>
    </location>
</feature>
<comment type="caution">
    <text evidence="2">The sequence shown here is derived from an EMBL/GenBank/DDBJ whole genome shotgun (WGS) entry which is preliminary data.</text>
</comment>
<dbReference type="Pfam" id="PF02681">
    <property type="entry name" value="DUF212"/>
    <property type="match status" value="1"/>
</dbReference>
<evidence type="ECO:0000256" key="1">
    <source>
        <dbReference type="SAM" id="Phobius"/>
    </source>
</evidence>
<keyword evidence="1" id="KW-0812">Transmembrane</keyword>
<dbReference type="AlphaFoldDB" id="A0A7V3RDG8"/>
<dbReference type="EMBL" id="DTPE01000012">
    <property type="protein sequence ID" value="HGE74557.1"/>
    <property type="molecule type" value="Genomic_DNA"/>
</dbReference>
<feature type="transmembrane region" description="Helical" evidence="1">
    <location>
        <begin position="71"/>
        <end position="91"/>
    </location>
</feature>
<feature type="transmembrane region" description="Helical" evidence="1">
    <location>
        <begin position="12"/>
        <end position="31"/>
    </location>
</feature>
<protein>
    <submittedName>
        <fullName evidence="2">Divergent PAP2 family protein</fullName>
    </submittedName>
</protein>
<dbReference type="PANTHER" id="PTHR31446">
    <property type="entry name" value="ACID PHOSPHATASE/VANADIUM-DEPENDENT HALOPEROXIDASE-RELATED PROTEIN"/>
    <property type="match status" value="1"/>
</dbReference>
<organism evidence="2">
    <name type="scientific">Mesoaciditoga lauensis</name>
    <dbReference type="NCBI Taxonomy" id="1495039"/>
    <lineage>
        <taxon>Bacteria</taxon>
        <taxon>Thermotogati</taxon>
        <taxon>Thermotogota</taxon>
        <taxon>Thermotogae</taxon>
        <taxon>Mesoaciditogales</taxon>
        <taxon>Mesoaciditogaceae</taxon>
        <taxon>Mesoaciditoga</taxon>
    </lineage>
</organism>
<keyword evidence="1" id="KW-0472">Membrane</keyword>
<proteinExistence type="predicted"/>
<reference evidence="2" key="1">
    <citation type="journal article" date="2020" name="mSystems">
        <title>Genome- and Community-Level Interaction Insights into Carbon Utilization and Element Cycling Functions of Hydrothermarchaeota in Hydrothermal Sediment.</title>
        <authorList>
            <person name="Zhou Z."/>
            <person name="Liu Y."/>
            <person name="Xu W."/>
            <person name="Pan J."/>
            <person name="Luo Z.H."/>
            <person name="Li M."/>
        </authorList>
    </citation>
    <scope>NUCLEOTIDE SEQUENCE [LARGE SCALE GENOMIC DNA]</scope>
    <source>
        <strain evidence="2">SpSt-966</strain>
    </source>
</reference>